<evidence type="ECO:0000256" key="4">
    <source>
        <dbReference type="ARBA" id="ARBA00023136"/>
    </source>
</evidence>
<reference evidence="8 9" key="1">
    <citation type="journal article" date="2016" name="Nat. Commun.">
        <title>Thousands of microbial genomes shed light on interconnected biogeochemical processes in an aquifer system.</title>
        <authorList>
            <person name="Anantharaman K."/>
            <person name="Brown C.T."/>
            <person name="Hug L.A."/>
            <person name="Sharon I."/>
            <person name="Castelle C.J."/>
            <person name="Probst A.J."/>
            <person name="Thomas B.C."/>
            <person name="Singh A."/>
            <person name="Wilkins M.J."/>
            <person name="Karaoz U."/>
            <person name="Brodie E.L."/>
            <person name="Williams K.H."/>
            <person name="Hubbard S.S."/>
            <person name="Banfield J.F."/>
        </authorList>
    </citation>
    <scope>NUCLEOTIDE SEQUENCE [LARGE SCALE GENOMIC DNA]</scope>
    <source>
        <strain evidence="9">RIFCSPHIGHO2_01_FULL_58_15</strain>
    </source>
</reference>
<keyword evidence="3 7" id="KW-1133">Transmembrane helix</keyword>
<dbReference type="Gene3D" id="3.30.1490.480">
    <property type="entry name" value="Endolytic murein transglycosylase"/>
    <property type="match status" value="1"/>
</dbReference>
<evidence type="ECO:0000256" key="2">
    <source>
        <dbReference type="ARBA" id="ARBA00022692"/>
    </source>
</evidence>
<comment type="subcellular location">
    <subcellularLocation>
        <location evidence="7">Cell membrane</location>
        <topology evidence="7">Single-pass membrane protein</topology>
    </subcellularLocation>
</comment>
<evidence type="ECO:0000313" key="8">
    <source>
        <dbReference type="EMBL" id="OHA48367.1"/>
    </source>
</evidence>
<dbReference type="PANTHER" id="PTHR30518">
    <property type="entry name" value="ENDOLYTIC MUREIN TRANSGLYCOSYLASE"/>
    <property type="match status" value="1"/>
</dbReference>
<evidence type="ECO:0000256" key="5">
    <source>
        <dbReference type="ARBA" id="ARBA00023239"/>
    </source>
</evidence>
<dbReference type="InterPro" id="IPR003770">
    <property type="entry name" value="MLTG-like"/>
</dbReference>
<dbReference type="Pfam" id="PF02618">
    <property type="entry name" value="YceG"/>
    <property type="match status" value="1"/>
</dbReference>
<accession>A0A1G2PJ97</accession>
<evidence type="ECO:0000256" key="1">
    <source>
        <dbReference type="ARBA" id="ARBA00022475"/>
    </source>
</evidence>
<dbReference type="GO" id="GO:0008932">
    <property type="term" value="F:lytic endotransglycosylase activity"/>
    <property type="evidence" value="ECO:0007669"/>
    <property type="project" value="UniProtKB-UniRule"/>
</dbReference>
<dbReference type="PANTHER" id="PTHR30518:SF2">
    <property type="entry name" value="ENDOLYTIC MUREIN TRANSGLYCOSYLASE"/>
    <property type="match status" value="1"/>
</dbReference>
<dbReference type="EMBL" id="MHST01000021">
    <property type="protein sequence ID" value="OHA48367.1"/>
    <property type="molecule type" value="Genomic_DNA"/>
</dbReference>
<dbReference type="NCBIfam" id="TIGR00247">
    <property type="entry name" value="endolytic transglycosylase MltG"/>
    <property type="match status" value="1"/>
</dbReference>
<comment type="similarity">
    <text evidence="7">Belongs to the transglycosylase MltG family.</text>
</comment>
<dbReference type="STRING" id="1802363.A2682_02950"/>
<organism evidence="8 9">
    <name type="scientific">Terrybacteria sp. (strain RIFCSPHIGHO2_01_FULL_58_15)</name>
    <dbReference type="NCBI Taxonomy" id="1802363"/>
    <lineage>
        <taxon>Bacteria</taxon>
        <taxon>Candidatus Terryibacteriota</taxon>
    </lineage>
</organism>
<name>A0A1G2PJ97_TERXR</name>
<dbReference type="GO" id="GO:0071555">
    <property type="term" value="P:cell wall organization"/>
    <property type="evidence" value="ECO:0007669"/>
    <property type="project" value="UniProtKB-KW"/>
</dbReference>
<dbReference type="GO" id="GO:0009252">
    <property type="term" value="P:peptidoglycan biosynthetic process"/>
    <property type="evidence" value="ECO:0007669"/>
    <property type="project" value="UniProtKB-UniRule"/>
</dbReference>
<evidence type="ECO:0000313" key="9">
    <source>
        <dbReference type="Proteomes" id="UP000178690"/>
    </source>
</evidence>
<dbReference type="HAMAP" id="MF_02065">
    <property type="entry name" value="MltG"/>
    <property type="match status" value="1"/>
</dbReference>
<proteinExistence type="inferred from homology"/>
<evidence type="ECO:0000256" key="7">
    <source>
        <dbReference type="HAMAP-Rule" id="MF_02065"/>
    </source>
</evidence>
<comment type="caution">
    <text evidence="8">The sequence shown here is derived from an EMBL/GenBank/DDBJ whole genome shotgun (WGS) entry which is preliminary data.</text>
</comment>
<evidence type="ECO:0000256" key="3">
    <source>
        <dbReference type="ARBA" id="ARBA00022989"/>
    </source>
</evidence>
<dbReference type="EC" id="4.2.2.29" evidence="7"/>
<dbReference type="CDD" id="cd08010">
    <property type="entry name" value="MltG_like"/>
    <property type="match status" value="1"/>
</dbReference>
<keyword evidence="1 7" id="KW-1003">Cell membrane</keyword>
<sequence length="380" mass="41360">MGEYLSGTQEHSVLPEGPLALPKLPPPRVKWRRIAGVLLFGLLSGGIAGAGAIAFYVFTPIDPAGAEKEFIIEPGTRVVEVTAALEREGFVRNGLAFATLLRFQGREADVKAGTFILSPAMTSRRISDILTAQAPPERDLRTTVPEGFTVVETAERLAESGAVESASIFLDAVVRISPYDFLAQCAAALGSASCEVPVRTLEGYLFPDTYRFRKQATPNEIVAKFLENFDRQFSPQLRSEAAASGRSLSDIVTMASLVEREAKFDADRPIIAGILFKRLEIGMPLQVDATVLYAKSEGGLVTLPMRDLTLEDLQIDSLYNTYRVAGLPPGPIASPGLKSLLAALRPEPSLYLFYLHAPDGTTVYSRTLQEHNAAKDRYLR</sequence>
<protein>
    <recommendedName>
        <fullName evidence="7">Endolytic murein transglycosylase</fullName>
        <ecNumber evidence="7">4.2.2.29</ecNumber>
    </recommendedName>
    <alternativeName>
        <fullName evidence="7">Peptidoglycan lytic transglycosylase</fullName>
    </alternativeName>
    <alternativeName>
        <fullName evidence="7">Peptidoglycan polymerization terminase</fullName>
    </alternativeName>
</protein>
<keyword evidence="2 7" id="KW-0812">Transmembrane</keyword>
<feature type="transmembrane region" description="Helical" evidence="7">
    <location>
        <begin position="34"/>
        <end position="58"/>
    </location>
</feature>
<dbReference type="Proteomes" id="UP000178690">
    <property type="component" value="Unassembled WGS sequence"/>
</dbReference>
<keyword evidence="5 7" id="KW-0456">Lyase</keyword>
<feature type="site" description="Important for catalytic activity" evidence="7">
    <location>
        <position position="261"/>
    </location>
</feature>
<comment type="catalytic activity">
    <reaction evidence="7">
        <text>a peptidoglycan chain = a peptidoglycan chain with N-acetyl-1,6-anhydromuramyl-[peptide] at the reducing end + a peptidoglycan chain with N-acetylglucosamine at the non-reducing end.</text>
        <dbReference type="EC" id="4.2.2.29"/>
    </reaction>
</comment>
<keyword evidence="6 7" id="KW-0961">Cell wall biogenesis/degradation</keyword>
<dbReference type="AlphaFoldDB" id="A0A1G2PJ97"/>
<comment type="function">
    <text evidence="7">Functions as a peptidoglycan terminase that cleaves nascent peptidoglycan strands endolytically to terminate their elongation.</text>
</comment>
<dbReference type="Gene3D" id="3.30.160.60">
    <property type="entry name" value="Classic Zinc Finger"/>
    <property type="match status" value="1"/>
</dbReference>
<evidence type="ECO:0000256" key="6">
    <source>
        <dbReference type="ARBA" id="ARBA00023316"/>
    </source>
</evidence>
<gene>
    <name evidence="7" type="primary">mltG</name>
    <name evidence="8" type="ORF">A2682_02950</name>
</gene>
<dbReference type="GO" id="GO:0005886">
    <property type="term" value="C:plasma membrane"/>
    <property type="evidence" value="ECO:0007669"/>
    <property type="project" value="UniProtKB-SubCell"/>
</dbReference>
<keyword evidence="4 7" id="KW-0472">Membrane</keyword>